<keyword evidence="2" id="KW-1185">Reference proteome</keyword>
<name>A0A086TGT2_HAPC1</name>
<gene>
    <name evidence="1" type="ORF">ACRE_006210</name>
</gene>
<comment type="caution">
    <text evidence="1">The sequence shown here is derived from an EMBL/GenBank/DDBJ whole genome shotgun (WGS) entry which is preliminary data.</text>
</comment>
<evidence type="ECO:0000313" key="1">
    <source>
        <dbReference type="EMBL" id="KFH48564.1"/>
    </source>
</evidence>
<dbReference type="Proteomes" id="UP000029964">
    <property type="component" value="Unassembled WGS sequence"/>
</dbReference>
<dbReference type="AlphaFoldDB" id="A0A086TGT2"/>
<evidence type="ECO:0000313" key="2">
    <source>
        <dbReference type="Proteomes" id="UP000029964"/>
    </source>
</evidence>
<reference evidence="2" key="1">
    <citation type="journal article" date="2014" name="Genome Announc.">
        <title>Genome sequence and annotation of Acremonium chrysogenum, producer of the beta-lactam antibiotic cephalosporin C.</title>
        <authorList>
            <person name="Terfehr D."/>
            <person name="Dahlmann T.A."/>
            <person name="Specht T."/>
            <person name="Zadra I."/>
            <person name="Kuernsteiner H."/>
            <person name="Kueck U."/>
        </authorList>
    </citation>
    <scope>NUCLEOTIDE SEQUENCE [LARGE SCALE GENOMIC DNA]</scope>
    <source>
        <strain evidence="2">ATCC 11550 / CBS 779.69 / DSM 880 / IAM 14645 / JCM 23072 / IMI 49137</strain>
    </source>
</reference>
<protein>
    <submittedName>
        <fullName evidence="1">Uncharacterized protein</fullName>
    </submittedName>
</protein>
<dbReference type="HOGENOM" id="CLU_1730882_0_0_1"/>
<accession>A0A086TGT2</accession>
<proteinExistence type="predicted"/>
<sequence>MLDSPKGCLNQVQDETGHLDWLGWLLVEIICQGRLLYGCESDITRGRKHRCRWFERLDSQSGNVNVNAVPVRGSRFAVGDSWIGCQPYSPPLQRKAMQTDGTADPHGGRGHIMAASINAQCPQRKEEEGSPVRAVVDEFKVAHQGPDGSPR</sequence>
<dbReference type="EMBL" id="JPKY01000003">
    <property type="protein sequence ID" value="KFH48564.1"/>
    <property type="molecule type" value="Genomic_DNA"/>
</dbReference>
<organism evidence="1 2">
    <name type="scientific">Hapsidospora chrysogenum (strain ATCC 11550 / CBS 779.69 / DSM 880 / IAM 14645 / JCM 23072 / IMI 49137)</name>
    <name type="common">Acremonium chrysogenum</name>
    <dbReference type="NCBI Taxonomy" id="857340"/>
    <lineage>
        <taxon>Eukaryota</taxon>
        <taxon>Fungi</taxon>
        <taxon>Dikarya</taxon>
        <taxon>Ascomycota</taxon>
        <taxon>Pezizomycotina</taxon>
        <taxon>Sordariomycetes</taxon>
        <taxon>Hypocreomycetidae</taxon>
        <taxon>Hypocreales</taxon>
        <taxon>Bionectriaceae</taxon>
        <taxon>Hapsidospora</taxon>
    </lineage>
</organism>